<dbReference type="Proteomes" id="UP001212841">
    <property type="component" value="Unassembled WGS sequence"/>
</dbReference>
<accession>A0AAD5SKJ4</accession>
<evidence type="ECO:0000256" key="7">
    <source>
        <dbReference type="ARBA" id="ARBA00022840"/>
    </source>
</evidence>
<name>A0AAD5SKJ4_9FUNG</name>
<keyword evidence="4 12" id="KW-0963">Cytoplasm</keyword>
<protein>
    <submittedName>
        <fullName evidence="13">Nucleotide-binding protein 2</fullName>
    </submittedName>
</protein>
<dbReference type="PANTHER" id="PTHR23264">
    <property type="entry name" value="NUCLEOTIDE-BINDING PROTEIN NBP35 YEAST -RELATED"/>
    <property type="match status" value="1"/>
</dbReference>
<feature type="binding site" evidence="12">
    <location>
        <position position="193"/>
    </location>
    <ligand>
        <name>[4Fe-4S] cluster</name>
        <dbReference type="ChEBI" id="CHEBI:49883"/>
        <note>ligand shared between dimeric partners</note>
    </ligand>
</feature>
<dbReference type="PANTHER" id="PTHR23264:SF19">
    <property type="entry name" value="CYTOSOLIC FE-S CLUSTER ASSEMBLY FACTOR NUBP2"/>
    <property type="match status" value="1"/>
</dbReference>
<dbReference type="Pfam" id="PF10609">
    <property type="entry name" value="ParA"/>
    <property type="match status" value="1"/>
</dbReference>
<dbReference type="SUPFAM" id="SSF52540">
    <property type="entry name" value="P-loop containing nucleoside triphosphate hydrolases"/>
    <property type="match status" value="1"/>
</dbReference>
<keyword evidence="14" id="KW-1185">Reference proteome</keyword>
<comment type="similarity">
    <text evidence="12">Belongs to the Mrp/NBP35 ATP-binding proteins family. NUBP2/CFD1 subfamily.</text>
</comment>
<dbReference type="GO" id="GO:0051539">
    <property type="term" value="F:4 iron, 4 sulfur cluster binding"/>
    <property type="evidence" value="ECO:0007669"/>
    <property type="project" value="UniProtKB-UniRule"/>
</dbReference>
<dbReference type="HAMAP" id="MF_03039">
    <property type="entry name" value="NUBP2"/>
    <property type="match status" value="1"/>
</dbReference>
<dbReference type="PROSITE" id="PS01215">
    <property type="entry name" value="MRP"/>
    <property type="match status" value="1"/>
</dbReference>
<comment type="subunit">
    <text evidence="11">Heterotetramer of 2 NUBP1 and 2 NUBP2 chains. Interacts with KIFC1. Interacts with NUBP1.</text>
</comment>
<dbReference type="AlphaFoldDB" id="A0AAD5SKJ4"/>
<dbReference type="GO" id="GO:0046872">
    <property type="term" value="F:metal ion binding"/>
    <property type="evidence" value="ECO:0007669"/>
    <property type="project" value="UniProtKB-KW"/>
</dbReference>
<dbReference type="GO" id="GO:0005634">
    <property type="term" value="C:nucleus"/>
    <property type="evidence" value="ECO:0007669"/>
    <property type="project" value="UniProtKB-ARBA"/>
</dbReference>
<evidence type="ECO:0000256" key="3">
    <source>
        <dbReference type="ARBA" id="ARBA00022485"/>
    </source>
</evidence>
<dbReference type="InterPro" id="IPR027417">
    <property type="entry name" value="P-loop_NTPase"/>
</dbReference>
<reference evidence="13" key="1">
    <citation type="submission" date="2020-05" db="EMBL/GenBank/DDBJ databases">
        <title>Phylogenomic resolution of chytrid fungi.</title>
        <authorList>
            <person name="Stajich J.E."/>
            <person name="Amses K."/>
            <person name="Simmons R."/>
            <person name="Seto K."/>
            <person name="Myers J."/>
            <person name="Bonds A."/>
            <person name="Quandt C.A."/>
            <person name="Barry K."/>
            <person name="Liu P."/>
            <person name="Grigoriev I."/>
            <person name="Longcore J.E."/>
            <person name="James T.Y."/>
        </authorList>
    </citation>
    <scope>NUCLEOTIDE SEQUENCE</scope>
    <source>
        <strain evidence="13">JEL0318</strain>
    </source>
</reference>
<dbReference type="EMBL" id="JADGJD010000032">
    <property type="protein sequence ID" value="KAJ3056464.1"/>
    <property type="molecule type" value="Genomic_DNA"/>
</dbReference>
<dbReference type="InterPro" id="IPR033756">
    <property type="entry name" value="YlxH/NBP35"/>
</dbReference>
<dbReference type="InterPro" id="IPR028600">
    <property type="entry name" value="NUBP2/Cfd1_eukaryotes"/>
</dbReference>
<comment type="caution">
    <text evidence="13">The sequence shown here is derived from an EMBL/GenBank/DDBJ whole genome shotgun (WGS) entry which is preliminary data.</text>
</comment>
<evidence type="ECO:0000256" key="8">
    <source>
        <dbReference type="ARBA" id="ARBA00023004"/>
    </source>
</evidence>
<keyword evidence="7 12" id="KW-0067">ATP-binding</keyword>
<comment type="subcellular location">
    <subcellularLocation>
        <location evidence="2">Cytoplasm</location>
        <location evidence="2">Cytoskeleton</location>
        <location evidence="2">Cilium axoneme</location>
    </subcellularLocation>
    <subcellularLocation>
        <location evidence="1">Cytoplasm</location>
        <location evidence="1">Cytoskeleton</location>
        <location evidence="1">Microtubule organizing center</location>
        <location evidence="1">Centrosome</location>
        <location evidence="1">Centriole</location>
    </subcellularLocation>
</comment>
<keyword evidence="9 12" id="KW-0411">Iron-sulfur</keyword>
<evidence type="ECO:0000256" key="11">
    <source>
        <dbReference type="ARBA" id="ARBA00065349"/>
    </source>
</evidence>
<organism evidence="13 14">
    <name type="scientific">Rhizophlyctis rosea</name>
    <dbReference type="NCBI Taxonomy" id="64517"/>
    <lineage>
        <taxon>Eukaryota</taxon>
        <taxon>Fungi</taxon>
        <taxon>Fungi incertae sedis</taxon>
        <taxon>Chytridiomycota</taxon>
        <taxon>Chytridiomycota incertae sedis</taxon>
        <taxon>Chytridiomycetes</taxon>
        <taxon>Rhizophlyctidales</taxon>
        <taxon>Rhizophlyctidaceae</taxon>
        <taxon>Rhizophlyctis</taxon>
    </lineage>
</organism>
<sequence length="270" mass="29245">MTTETALSRVKHIVLVLSGKGGVGKSTVTTELALSLVEQGKKVGVLDVDLTGPSVPRMFGLDGHQIHQASSGWVPVYADESKNLAVMSIGFLLQNKDDAVVWRGPKKNAMIKQFLQEVAWGELDYLLIDTPPGTSDEHISVAEYLKEYNPDGAVIVTTPQAVSLADVRKELSFCRKVKIPILGVVENMSGFVCPHCTECSDLFSKGGGEAMAAEYNVEFLGRVPIDPQLTTLIEADGGSFVNRFTQSALYPIFKEVTEKVVRTCEGPNAD</sequence>
<evidence type="ECO:0000256" key="10">
    <source>
        <dbReference type="ARBA" id="ARBA00053368"/>
    </source>
</evidence>
<dbReference type="HAMAP" id="MF_02040">
    <property type="entry name" value="Mrp_NBP35"/>
    <property type="match status" value="1"/>
</dbReference>
<dbReference type="Gene3D" id="3.40.50.300">
    <property type="entry name" value="P-loop containing nucleotide triphosphate hydrolases"/>
    <property type="match status" value="1"/>
</dbReference>
<dbReference type="GO" id="GO:0005524">
    <property type="term" value="F:ATP binding"/>
    <property type="evidence" value="ECO:0007669"/>
    <property type="project" value="UniProtKB-KW"/>
</dbReference>
<evidence type="ECO:0000256" key="1">
    <source>
        <dbReference type="ARBA" id="ARBA00004114"/>
    </source>
</evidence>
<comment type="function">
    <text evidence="10">Component of the cytosolic iron-sulfur (Fe/S) protein assembly (CIA) machinery. Required for maturation of extramitochondrial Fe-S proteins. The NUBP1-NUBP2 heterotetramer forms a Fe-S scaffold complex, mediating the de novo assembly of an Fe-S cluster and its transfer to target apoproteins. Negatively regulates cilium formation and structure.</text>
</comment>
<dbReference type="CDD" id="cd02037">
    <property type="entry name" value="Mrp_NBP35"/>
    <property type="match status" value="1"/>
</dbReference>
<dbReference type="GO" id="GO:0005930">
    <property type="term" value="C:axoneme"/>
    <property type="evidence" value="ECO:0007669"/>
    <property type="project" value="UniProtKB-SubCell"/>
</dbReference>
<dbReference type="GO" id="GO:0005814">
    <property type="term" value="C:centriole"/>
    <property type="evidence" value="ECO:0007669"/>
    <property type="project" value="UniProtKB-SubCell"/>
</dbReference>
<gene>
    <name evidence="13" type="primary">NUBP2</name>
    <name evidence="13" type="ORF">HK097_006783</name>
</gene>
<dbReference type="GO" id="GO:0016226">
    <property type="term" value="P:iron-sulfur cluster assembly"/>
    <property type="evidence" value="ECO:0007669"/>
    <property type="project" value="UniProtKB-UniRule"/>
</dbReference>
<evidence type="ECO:0000256" key="4">
    <source>
        <dbReference type="ARBA" id="ARBA00022490"/>
    </source>
</evidence>
<feature type="binding site" evidence="12">
    <location>
        <position position="196"/>
    </location>
    <ligand>
        <name>[4Fe-4S] cluster</name>
        <dbReference type="ChEBI" id="CHEBI:49883"/>
        <note>ligand shared between dimeric partners</note>
    </ligand>
</feature>
<evidence type="ECO:0000256" key="5">
    <source>
        <dbReference type="ARBA" id="ARBA00022723"/>
    </source>
</evidence>
<proteinExistence type="inferred from homology"/>
<evidence type="ECO:0000313" key="13">
    <source>
        <dbReference type="EMBL" id="KAJ3056464.1"/>
    </source>
</evidence>
<evidence type="ECO:0000256" key="12">
    <source>
        <dbReference type="HAMAP-Rule" id="MF_03039"/>
    </source>
</evidence>
<keyword evidence="8 12" id="KW-0408">Iron</keyword>
<dbReference type="GO" id="GO:0005829">
    <property type="term" value="C:cytosol"/>
    <property type="evidence" value="ECO:0007669"/>
    <property type="project" value="TreeGrafter"/>
</dbReference>
<comment type="function">
    <text evidence="12">Component of the cytosolic iron-sulfur (Fe/S) protein assembly (CIA) machinery. Required for maturation of extramitochondrial Fe-S proteins. The NBP35-CFD1 heterotetramer forms a Fe-S scaffold complex, mediating the de novo assembly of an Fe-S cluster and its transfer to target apoproteins.</text>
</comment>
<dbReference type="FunFam" id="3.40.50.300:FF:000796">
    <property type="entry name" value="Cytosolic Fe-S cluster assembly factor NUBP2"/>
    <property type="match status" value="1"/>
</dbReference>
<keyword evidence="5 12" id="KW-0479">Metal-binding</keyword>
<keyword evidence="3 12" id="KW-0004">4Fe-4S</keyword>
<evidence type="ECO:0000256" key="2">
    <source>
        <dbReference type="ARBA" id="ARBA00004430"/>
    </source>
</evidence>
<keyword evidence="6 12" id="KW-0547">Nucleotide-binding</keyword>
<dbReference type="InterPro" id="IPR000808">
    <property type="entry name" value="Mrp-like_CS"/>
</dbReference>
<evidence type="ECO:0000256" key="6">
    <source>
        <dbReference type="ARBA" id="ARBA00022741"/>
    </source>
</evidence>
<evidence type="ECO:0000256" key="9">
    <source>
        <dbReference type="ARBA" id="ARBA00023014"/>
    </source>
</evidence>
<evidence type="ECO:0000313" key="14">
    <source>
        <dbReference type="Proteomes" id="UP001212841"/>
    </source>
</evidence>
<feature type="binding site" evidence="12">
    <location>
        <begin position="19"/>
        <end position="26"/>
    </location>
    <ligand>
        <name>ATP</name>
        <dbReference type="ChEBI" id="CHEBI:30616"/>
    </ligand>
</feature>
<dbReference type="GO" id="GO:0140663">
    <property type="term" value="F:ATP-dependent FeS chaperone activity"/>
    <property type="evidence" value="ECO:0007669"/>
    <property type="project" value="InterPro"/>
</dbReference>
<dbReference type="InterPro" id="IPR019591">
    <property type="entry name" value="Mrp/NBP35_ATP-bd"/>
</dbReference>